<dbReference type="Proteomes" id="UP001138997">
    <property type="component" value="Unassembled WGS sequence"/>
</dbReference>
<organism evidence="3 4">
    <name type="scientific">Kineosporia babensis</name>
    <dbReference type="NCBI Taxonomy" id="499548"/>
    <lineage>
        <taxon>Bacteria</taxon>
        <taxon>Bacillati</taxon>
        <taxon>Actinomycetota</taxon>
        <taxon>Actinomycetes</taxon>
        <taxon>Kineosporiales</taxon>
        <taxon>Kineosporiaceae</taxon>
        <taxon>Kineosporia</taxon>
    </lineage>
</organism>
<keyword evidence="4" id="KW-1185">Reference proteome</keyword>
<reference evidence="3" key="1">
    <citation type="submission" date="2021-11" db="EMBL/GenBank/DDBJ databases">
        <title>Streptomyces corallinus and Kineosporia corallina sp. nov., two new coral-derived marine actinobacteria.</title>
        <authorList>
            <person name="Buangrab K."/>
            <person name="Sutthacheep M."/>
            <person name="Yeemin T."/>
            <person name="Harunari E."/>
            <person name="Igarashi Y."/>
            <person name="Sripreechasak P."/>
            <person name="Kanchanasin P."/>
            <person name="Tanasupawat S."/>
            <person name="Phongsopitanun W."/>
        </authorList>
    </citation>
    <scope>NUCLEOTIDE SEQUENCE</scope>
    <source>
        <strain evidence="3">JCM 31032</strain>
    </source>
</reference>
<dbReference type="Pfam" id="PF05816">
    <property type="entry name" value="TelA"/>
    <property type="match status" value="1"/>
</dbReference>
<dbReference type="PANTHER" id="PTHR38432">
    <property type="entry name" value="TELA-LIKE PROTEIN SAOUHSC_01408"/>
    <property type="match status" value="1"/>
</dbReference>
<comment type="caution">
    <text evidence="3">The sequence shown here is derived from an EMBL/GenBank/DDBJ whole genome shotgun (WGS) entry which is preliminary data.</text>
</comment>
<evidence type="ECO:0000313" key="4">
    <source>
        <dbReference type="Proteomes" id="UP001138997"/>
    </source>
</evidence>
<sequence>MSEPTSPGFQAAARLEPPAPAAPSLTLSAPEPPPAIAQTQAPELAPAVDPAALPGLDAKVDDYIGSLMTADPKSPEFASRTNDVRTMGDTDIREAADSSNRLLQVPVKALNEGGLSQGSKVGATLIELRRTVEDLDPKGAQGSKKFLGMIPFGNKIRDYFQRYQSAQEQLNAIIQALYNGQDELRRDNASLNQEKQQLWTTMARLNQYIYVAERLDARLSAQIAEFEATDPQRAKALREDVLFYVRQKHQDLLTQLAVSIQGYLAMDIIIKNNLELIKGVDRATTTTVSALRTAVIVAQALSNQQLVLDQITALNSTTSRMIESTSEMLKDNSARIQAGAASAAVGLPELQKAFANIYATMDAIDTFKVQALDTMAATIGTLETETTKARGYLDRVHANDQRTAQAERGGSLDLGIGR</sequence>
<evidence type="ECO:0000313" key="3">
    <source>
        <dbReference type="EMBL" id="MCD5313534.1"/>
    </source>
</evidence>
<feature type="compositionally biased region" description="Low complexity" evidence="2">
    <location>
        <begin position="11"/>
        <end position="29"/>
    </location>
</feature>
<evidence type="ECO:0000256" key="1">
    <source>
        <dbReference type="ARBA" id="ARBA00005541"/>
    </source>
</evidence>
<dbReference type="AlphaFoldDB" id="A0A9X1NHA5"/>
<protein>
    <submittedName>
        <fullName evidence="3">Toxic anion resistance protein</fullName>
    </submittedName>
</protein>
<dbReference type="EMBL" id="JAJOMB010000012">
    <property type="protein sequence ID" value="MCD5313534.1"/>
    <property type="molecule type" value="Genomic_DNA"/>
</dbReference>
<evidence type="ECO:0000256" key="2">
    <source>
        <dbReference type="SAM" id="MobiDB-lite"/>
    </source>
</evidence>
<accession>A0A9X1NHA5</accession>
<comment type="similarity">
    <text evidence="1">Belongs to the TelA family.</text>
</comment>
<dbReference type="InterPro" id="IPR008863">
    <property type="entry name" value="Toxic_anion-R_TelA"/>
</dbReference>
<dbReference type="PANTHER" id="PTHR38432:SF1">
    <property type="entry name" value="TELA-LIKE PROTEIN SAOUHSC_01408"/>
    <property type="match status" value="1"/>
</dbReference>
<proteinExistence type="inferred from homology"/>
<feature type="region of interest" description="Disordered" evidence="2">
    <location>
        <begin position="1"/>
        <end position="48"/>
    </location>
</feature>
<dbReference type="RefSeq" id="WP_231444817.1">
    <property type="nucleotide sequence ID" value="NZ_JAJOMB010000012.1"/>
</dbReference>
<name>A0A9X1NHA5_9ACTN</name>
<gene>
    <name evidence="3" type="ORF">LR394_21735</name>
</gene>